<dbReference type="InterPro" id="IPR027417">
    <property type="entry name" value="P-loop_NTPase"/>
</dbReference>
<keyword evidence="2" id="KW-0547">Nucleotide-binding</keyword>
<dbReference type="AlphaFoldDB" id="A0AAX7SXJ5"/>
<feature type="domain" description="AIG1-type G" evidence="4">
    <location>
        <begin position="12"/>
        <end position="212"/>
    </location>
</feature>
<dbReference type="PANTHER" id="PTHR10903">
    <property type="entry name" value="GTPASE, IMAP FAMILY MEMBER-RELATED"/>
    <property type="match status" value="1"/>
</dbReference>
<evidence type="ECO:0000313" key="6">
    <source>
        <dbReference type="Proteomes" id="UP000265100"/>
    </source>
</evidence>
<dbReference type="PANTHER" id="PTHR10903:SF184">
    <property type="entry name" value="GTP-BINDING PROTEIN A"/>
    <property type="match status" value="1"/>
</dbReference>
<dbReference type="GeneID" id="113019967"/>
<accession>A0AAX7SXJ5</accession>
<evidence type="ECO:0000256" key="2">
    <source>
        <dbReference type="ARBA" id="ARBA00022741"/>
    </source>
</evidence>
<dbReference type="GeneTree" id="ENSGT00940000159509"/>
<dbReference type="RefSeq" id="XP_026019418.1">
    <property type="nucleotide sequence ID" value="XM_026163633.1"/>
</dbReference>
<dbReference type="InterPro" id="IPR045058">
    <property type="entry name" value="GIMA/IAN/Toc"/>
</dbReference>
<dbReference type="Gene3D" id="3.40.50.300">
    <property type="entry name" value="P-loop containing nucleotide triphosphate hydrolases"/>
    <property type="match status" value="1"/>
</dbReference>
<name>A0AAX7SXJ5_ASTCA</name>
<evidence type="ECO:0000256" key="1">
    <source>
        <dbReference type="ARBA" id="ARBA00008535"/>
    </source>
</evidence>
<evidence type="ECO:0000259" key="4">
    <source>
        <dbReference type="PROSITE" id="PS51720"/>
    </source>
</evidence>
<dbReference type="Proteomes" id="UP000265100">
    <property type="component" value="Chromosome 4"/>
</dbReference>
<sequence length="272" mass="30795">MGGSQGSKPEVPEELRIVLIGKTGAGKTSIMNTFLGRAAVTKRLFASDEAPCTTETAPFGNQRLVLADTLGLCHTSKSKEEVLSKLIASTFQFDSKQGPHVFLYVHSWEDGFTTHDVERVKVLRRIFGKEVMRYFFLLITRIDGDLSSEQRNQIRKFIKKVGFKTQKYCVINNRGDEKDKTKEQKQLVKEINEMVENNKLRNYTKELFEHAQEVLRKQIQKSKTQRQMGAGDQHVATVAKALLSPVLPVDFVTLVLQANVWLATKFGDCLTK</sequence>
<dbReference type="SUPFAM" id="SSF52540">
    <property type="entry name" value="P-loop containing nucleoside triphosphate hydrolases"/>
    <property type="match status" value="1"/>
</dbReference>
<dbReference type="Ensembl" id="ENSACLT00000089316.1">
    <property type="protein sequence ID" value="ENSACLP00000046961.1"/>
    <property type="gene ID" value="ENSACLG00000016251.2"/>
</dbReference>
<reference evidence="5" key="3">
    <citation type="submission" date="2025-09" db="UniProtKB">
        <authorList>
            <consortium name="Ensembl"/>
        </authorList>
    </citation>
    <scope>IDENTIFICATION</scope>
</reference>
<dbReference type="PROSITE" id="PS51720">
    <property type="entry name" value="G_AIG1"/>
    <property type="match status" value="1"/>
</dbReference>
<evidence type="ECO:0000313" key="5">
    <source>
        <dbReference type="Ensembl" id="ENSACLP00000046961.1"/>
    </source>
</evidence>
<reference evidence="5" key="2">
    <citation type="submission" date="2025-08" db="UniProtKB">
        <authorList>
            <consortium name="Ensembl"/>
        </authorList>
    </citation>
    <scope>IDENTIFICATION</scope>
</reference>
<comment type="similarity">
    <text evidence="1">Belongs to the TRAFAC class TrmE-Era-EngA-EngB-Septin-like GTPase superfamily. AIG1/Toc34/Toc159-like paraseptin GTPase family. IAN subfamily.</text>
</comment>
<reference evidence="5" key="1">
    <citation type="submission" date="2018-05" db="EMBL/GenBank/DDBJ databases">
        <authorList>
            <person name="Datahose"/>
        </authorList>
    </citation>
    <scope>NUCLEOTIDE SEQUENCE</scope>
</reference>
<dbReference type="InterPro" id="IPR006703">
    <property type="entry name" value="G_AIG1"/>
</dbReference>
<keyword evidence="3" id="KW-0342">GTP-binding</keyword>
<organism evidence="5 6">
    <name type="scientific">Astatotilapia calliptera</name>
    <name type="common">Eastern happy</name>
    <name type="synonym">Chromis callipterus</name>
    <dbReference type="NCBI Taxonomy" id="8154"/>
    <lineage>
        <taxon>Eukaryota</taxon>
        <taxon>Metazoa</taxon>
        <taxon>Chordata</taxon>
        <taxon>Craniata</taxon>
        <taxon>Vertebrata</taxon>
        <taxon>Euteleostomi</taxon>
        <taxon>Actinopterygii</taxon>
        <taxon>Neopterygii</taxon>
        <taxon>Teleostei</taxon>
        <taxon>Neoteleostei</taxon>
        <taxon>Acanthomorphata</taxon>
        <taxon>Ovalentaria</taxon>
        <taxon>Cichlomorphae</taxon>
        <taxon>Cichliformes</taxon>
        <taxon>Cichlidae</taxon>
        <taxon>African cichlids</taxon>
        <taxon>Pseudocrenilabrinae</taxon>
        <taxon>Haplochromini</taxon>
        <taxon>Astatotilapia</taxon>
    </lineage>
</organism>
<keyword evidence="6" id="KW-1185">Reference proteome</keyword>
<proteinExistence type="inferred from homology"/>
<dbReference type="Pfam" id="PF04548">
    <property type="entry name" value="AIG1"/>
    <property type="match status" value="1"/>
</dbReference>
<protein>
    <recommendedName>
        <fullName evidence="4">AIG1-type G domain-containing protein</fullName>
    </recommendedName>
</protein>
<evidence type="ECO:0000256" key="3">
    <source>
        <dbReference type="ARBA" id="ARBA00023134"/>
    </source>
</evidence>
<dbReference type="GO" id="GO:0005525">
    <property type="term" value="F:GTP binding"/>
    <property type="evidence" value="ECO:0007669"/>
    <property type="project" value="UniProtKB-KW"/>
</dbReference>